<dbReference type="EMBL" id="JBHSPX010000008">
    <property type="protein sequence ID" value="MFC6066322.1"/>
    <property type="molecule type" value="Genomic_DNA"/>
</dbReference>
<evidence type="ECO:0000313" key="1">
    <source>
        <dbReference type="EMBL" id="MFC6066322.1"/>
    </source>
</evidence>
<sequence>MNGSGRRQHETRVPVSDPTLAVEISAREWQGQPRHRLVAVGDSLAQGFQSGSVFHTDLSFPAIIAHEMGWSDSFRYPSYNGYGGLPLNIELLLRDLEARYGRNVDWWEVAPALFRVRGFMDRVEDYWERGPGTAVPRTLAVNHNLAAFGWDLRDALEKSADVCRARISAPKDDLVYQIVQNAGERAALRVLPTEPPETGALSQLGAAKVLGEDVGDTDPEHGIETLIVFLGSNNALQTVTDLRVVWSEEGYDDLGRKGAFTVWRPEHFAAELREVVREVREIKARHVIWCTVPHVTVAPLARGVGGKTEPGSAYFPYYTRPWISDRAFDPRHDPHITADQARAIDHAIDQYNDAITEEVRQAREADRDWYLLDTAGLLDRLAARRYLEDPLARPDWWQPYPLPPELQALTPPPNTHFLASDGKRRVDGGLFSLDGVHPTTVGYGIVAQELINVMRRANVEFRHPDGRTPRADPVLVDFDRLIRRDTLINRPPGNLTPTLKVIGWADEALDLFRRVLPFGT</sequence>
<keyword evidence="2" id="KW-1185">Reference proteome</keyword>
<proteinExistence type="predicted"/>
<reference evidence="2" key="1">
    <citation type="journal article" date="2019" name="Int. J. Syst. Evol. Microbiol.">
        <title>The Global Catalogue of Microorganisms (GCM) 10K type strain sequencing project: providing services to taxonomists for standard genome sequencing and annotation.</title>
        <authorList>
            <consortium name="The Broad Institute Genomics Platform"/>
            <consortium name="The Broad Institute Genome Sequencing Center for Infectious Disease"/>
            <person name="Wu L."/>
            <person name="Ma J."/>
        </authorList>
    </citation>
    <scope>NUCLEOTIDE SEQUENCE [LARGE SCALE GENOMIC DNA]</scope>
    <source>
        <strain evidence="2">CGMCC 1.15180</strain>
    </source>
</reference>
<dbReference type="RefSeq" id="WP_031060473.1">
    <property type="nucleotide sequence ID" value="NZ_JBHSPX010000008.1"/>
</dbReference>
<dbReference type="InterPro" id="IPR036514">
    <property type="entry name" value="SGNH_hydro_sf"/>
</dbReference>
<gene>
    <name evidence="1" type="ORF">ACFP4F_27790</name>
</gene>
<evidence type="ECO:0008006" key="3">
    <source>
        <dbReference type="Google" id="ProtNLM"/>
    </source>
</evidence>
<accession>A0ABW1MTA6</accession>
<dbReference type="SUPFAM" id="SSF52266">
    <property type="entry name" value="SGNH hydrolase"/>
    <property type="match status" value="1"/>
</dbReference>
<dbReference type="Gene3D" id="3.40.50.1110">
    <property type="entry name" value="SGNH hydrolase"/>
    <property type="match status" value="1"/>
</dbReference>
<organism evidence="1 2">
    <name type="scientific">Streptomyces ochraceiscleroticus</name>
    <dbReference type="NCBI Taxonomy" id="47761"/>
    <lineage>
        <taxon>Bacteria</taxon>
        <taxon>Bacillati</taxon>
        <taxon>Actinomycetota</taxon>
        <taxon>Actinomycetes</taxon>
        <taxon>Kitasatosporales</taxon>
        <taxon>Streptomycetaceae</taxon>
        <taxon>Streptomyces</taxon>
    </lineage>
</organism>
<protein>
    <recommendedName>
        <fullName evidence="3">SGNH hydrolase-type esterase domain-containing protein</fullName>
    </recommendedName>
</protein>
<dbReference type="Proteomes" id="UP001596139">
    <property type="component" value="Unassembled WGS sequence"/>
</dbReference>
<comment type="caution">
    <text evidence="1">The sequence shown here is derived from an EMBL/GenBank/DDBJ whole genome shotgun (WGS) entry which is preliminary data.</text>
</comment>
<name>A0ABW1MTA6_9ACTN</name>
<evidence type="ECO:0000313" key="2">
    <source>
        <dbReference type="Proteomes" id="UP001596139"/>
    </source>
</evidence>